<feature type="domain" description="Restriction endonuclease type I HsdR N-terminal" evidence="11">
    <location>
        <begin position="20"/>
        <end position="82"/>
    </location>
</feature>
<dbReference type="InterPro" id="IPR051268">
    <property type="entry name" value="Type-I_R_enzyme_R_subunit"/>
</dbReference>
<evidence type="ECO:0000256" key="3">
    <source>
        <dbReference type="ARBA" id="ARBA00012654"/>
    </source>
</evidence>
<dbReference type="InterPro" id="IPR007409">
    <property type="entry name" value="Restrct_endonuc_type1_HsdR_N"/>
</dbReference>
<dbReference type="PANTHER" id="PTHR30195">
    <property type="entry name" value="TYPE I SITE-SPECIFIC DEOXYRIBONUCLEASE PROTEIN SUBUNIT M AND R"/>
    <property type="match status" value="1"/>
</dbReference>
<proteinExistence type="inferred from homology"/>
<keyword evidence="10" id="KW-0238">DNA-binding</keyword>
<organism evidence="12">
    <name type="scientific">hydrothermal vent metagenome</name>
    <dbReference type="NCBI Taxonomy" id="652676"/>
    <lineage>
        <taxon>unclassified sequences</taxon>
        <taxon>metagenomes</taxon>
        <taxon>ecological metagenomes</taxon>
    </lineage>
</organism>
<evidence type="ECO:0000256" key="6">
    <source>
        <dbReference type="ARBA" id="ARBA00022747"/>
    </source>
</evidence>
<keyword evidence="9" id="KW-0067">ATP-binding</keyword>
<accession>A0A3B0X1M9</accession>
<protein>
    <recommendedName>
        <fullName evidence="3">type I site-specific deoxyribonuclease</fullName>
        <ecNumber evidence="3">3.1.21.3</ecNumber>
    </recommendedName>
</protein>
<keyword evidence="7" id="KW-0255">Endonuclease</keyword>
<evidence type="ECO:0000256" key="4">
    <source>
        <dbReference type="ARBA" id="ARBA00022722"/>
    </source>
</evidence>
<evidence type="ECO:0000256" key="5">
    <source>
        <dbReference type="ARBA" id="ARBA00022741"/>
    </source>
</evidence>
<gene>
    <name evidence="12" type="ORF">MNBD_GAMMA09-3868</name>
</gene>
<dbReference type="GO" id="GO:0009035">
    <property type="term" value="F:type I site-specific deoxyribonuclease activity"/>
    <property type="evidence" value="ECO:0007669"/>
    <property type="project" value="UniProtKB-EC"/>
</dbReference>
<dbReference type="GO" id="GO:0005524">
    <property type="term" value="F:ATP binding"/>
    <property type="evidence" value="ECO:0007669"/>
    <property type="project" value="UniProtKB-KW"/>
</dbReference>
<name>A0A3B0X1M9_9ZZZZ</name>
<evidence type="ECO:0000259" key="11">
    <source>
        <dbReference type="Pfam" id="PF04313"/>
    </source>
</evidence>
<dbReference type="AlphaFoldDB" id="A0A3B0X1M9"/>
<evidence type="ECO:0000256" key="9">
    <source>
        <dbReference type="ARBA" id="ARBA00022840"/>
    </source>
</evidence>
<keyword evidence="4" id="KW-0540">Nuclease</keyword>
<dbReference type="PANTHER" id="PTHR30195:SF15">
    <property type="entry name" value="TYPE I RESTRICTION ENZYME HINDI ENDONUCLEASE SUBUNIT"/>
    <property type="match status" value="1"/>
</dbReference>
<keyword evidence="5" id="KW-0547">Nucleotide-binding</keyword>
<evidence type="ECO:0000313" key="12">
    <source>
        <dbReference type="EMBL" id="VAW61681.1"/>
    </source>
</evidence>
<evidence type="ECO:0000256" key="1">
    <source>
        <dbReference type="ARBA" id="ARBA00000851"/>
    </source>
</evidence>
<keyword evidence="6" id="KW-0680">Restriction system</keyword>
<dbReference type="GO" id="GO:0009307">
    <property type="term" value="P:DNA restriction-modification system"/>
    <property type="evidence" value="ECO:0007669"/>
    <property type="project" value="UniProtKB-KW"/>
</dbReference>
<dbReference type="EC" id="3.1.21.3" evidence="3"/>
<dbReference type="Pfam" id="PF04313">
    <property type="entry name" value="HSDR_N"/>
    <property type="match status" value="1"/>
</dbReference>
<keyword evidence="8 12" id="KW-0378">Hydrolase</keyword>
<reference evidence="12" key="1">
    <citation type="submission" date="2018-06" db="EMBL/GenBank/DDBJ databases">
        <authorList>
            <person name="Zhirakovskaya E."/>
        </authorList>
    </citation>
    <scope>NUCLEOTIDE SEQUENCE</scope>
</reference>
<evidence type="ECO:0000256" key="2">
    <source>
        <dbReference type="ARBA" id="ARBA00008598"/>
    </source>
</evidence>
<dbReference type="Gene3D" id="3.90.1570.50">
    <property type="match status" value="1"/>
</dbReference>
<dbReference type="CDD" id="cd22332">
    <property type="entry name" value="HsdR_N"/>
    <property type="match status" value="1"/>
</dbReference>
<comment type="similarity">
    <text evidence="2">Belongs to the HsdR family.</text>
</comment>
<sequence length="100" mass="11423">MLLRTVNNINRSESGETWLTDSQLEQLYNDFIDFDNWEANEFIAINQFRLDTPGGVKEFIIPDVVLFVNGLSMVVIECKEASGYASDPMEKLKHGVEYMA</sequence>
<comment type="catalytic activity">
    <reaction evidence="1">
        <text>Endonucleolytic cleavage of DNA to give random double-stranded fragments with terminal 5'-phosphates, ATP is simultaneously hydrolyzed.</text>
        <dbReference type="EC" id="3.1.21.3"/>
    </reaction>
</comment>
<evidence type="ECO:0000256" key="7">
    <source>
        <dbReference type="ARBA" id="ARBA00022759"/>
    </source>
</evidence>
<dbReference type="EMBL" id="UOFI01000014">
    <property type="protein sequence ID" value="VAW61681.1"/>
    <property type="molecule type" value="Genomic_DNA"/>
</dbReference>
<dbReference type="GO" id="GO:0003677">
    <property type="term" value="F:DNA binding"/>
    <property type="evidence" value="ECO:0007669"/>
    <property type="project" value="UniProtKB-KW"/>
</dbReference>
<evidence type="ECO:0000256" key="8">
    <source>
        <dbReference type="ARBA" id="ARBA00022801"/>
    </source>
</evidence>
<evidence type="ECO:0000256" key="10">
    <source>
        <dbReference type="ARBA" id="ARBA00023125"/>
    </source>
</evidence>